<comment type="caution">
    <text evidence="2">The sequence shown here is derived from an EMBL/GenBank/DDBJ whole genome shotgun (WGS) entry which is preliminary data.</text>
</comment>
<dbReference type="Proteomes" id="UP000036947">
    <property type="component" value="Unassembled WGS sequence"/>
</dbReference>
<dbReference type="EMBL" id="LFRF01000025">
    <property type="protein sequence ID" value="KND88495.1"/>
    <property type="molecule type" value="Genomic_DNA"/>
</dbReference>
<accession>A0A0L0N3V6</accession>
<organism evidence="2 3">
    <name type="scientific">Tolypocladium ophioglossoides (strain CBS 100239)</name>
    <name type="common">Snaketongue truffleclub</name>
    <name type="synonym">Elaphocordyceps ophioglossoides</name>
    <dbReference type="NCBI Taxonomy" id="1163406"/>
    <lineage>
        <taxon>Eukaryota</taxon>
        <taxon>Fungi</taxon>
        <taxon>Dikarya</taxon>
        <taxon>Ascomycota</taxon>
        <taxon>Pezizomycotina</taxon>
        <taxon>Sordariomycetes</taxon>
        <taxon>Hypocreomycetidae</taxon>
        <taxon>Hypocreales</taxon>
        <taxon>Ophiocordycipitaceae</taxon>
        <taxon>Tolypocladium</taxon>
    </lineage>
</organism>
<evidence type="ECO:0000256" key="1">
    <source>
        <dbReference type="SAM" id="MobiDB-lite"/>
    </source>
</evidence>
<feature type="region of interest" description="Disordered" evidence="1">
    <location>
        <begin position="1"/>
        <end position="20"/>
    </location>
</feature>
<sequence>TATGDGQPLRAGGVGNSSHRRCAHASGVCTSYSCCCQMQRLDKTAHFPVSLGPMPSSSSSSSSSTTLRLLLITPTEPTKMASLPRGIGHQGDCSTTPSTSRPRPRLLRSSVTEPSITAQNVIRGSLVSPVSPEKAADILSKTWVCPGARADVGYVATPELLQHQVVAMIASRENRRAPPSSSHVVDAMLETSQSDCYFSFPNFENWGGVSEPCESKDDFN</sequence>
<feature type="non-terminal residue" evidence="2">
    <location>
        <position position="1"/>
    </location>
</feature>
<gene>
    <name evidence="2" type="ORF">TOPH_06787</name>
</gene>
<evidence type="ECO:0000313" key="3">
    <source>
        <dbReference type="Proteomes" id="UP000036947"/>
    </source>
</evidence>
<dbReference type="OrthoDB" id="4924220at2759"/>
<proteinExistence type="predicted"/>
<dbReference type="AlphaFoldDB" id="A0A0L0N3V6"/>
<keyword evidence="3" id="KW-1185">Reference proteome</keyword>
<protein>
    <submittedName>
        <fullName evidence="2">Uncharacterized protein</fullName>
    </submittedName>
</protein>
<reference evidence="2 3" key="1">
    <citation type="journal article" date="2015" name="BMC Genomics">
        <title>The genome of the truffle-parasite Tolypocladium ophioglossoides and the evolution of antifungal peptaibiotics.</title>
        <authorList>
            <person name="Quandt C.A."/>
            <person name="Bushley K.E."/>
            <person name="Spatafora J.W."/>
        </authorList>
    </citation>
    <scope>NUCLEOTIDE SEQUENCE [LARGE SCALE GENOMIC DNA]</scope>
    <source>
        <strain evidence="2 3">CBS 100239</strain>
    </source>
</reference>
<name>A0A0L0N3V6_TOLOC</name>
<evidence type="ECO:0000313" key="2">
    <source>
        <dbReference type="EMBL" id="KND88495.1"/>
    </source>
</evidence>
<feature type="region of interest" description="Disordered" evidence="1">
    <location>
        <begin position="79"/>
        <end position="106"/>
    </location>
</feature>